<evidence type="ECO:0000313" key="4">
    <source>
        <dbReference type="EMBL" id="EGD60627.1"/>
    </source>
</evidence>
<dbReference type="NCBIfam" id="TIGR00074">
    <property type="entry name" value="hypC_hupF"/>
    <property type="match status" value="1"/>
</dbReference>
<protein>
    <recommendedName>
        <fullName evidence="3">Hydrogenase maturation factor HypC</fullName>
    </recommendedName>
</protein>
<dbReference type="PANTHER" id="PTHR35177:SF2">
    <property type="entry name" value="HYDROGENASE MATURATION FACTOR HYBG"/>
    <property type="match status" value="1"/>
</dbReference>
<proteinExistence type="inferred from homology"/>
<organism evidence="4 5">
    <name type="scientific">Novosphingobium nitrogenifigens DSM 19370</name>
    <dbReference type="NCBI Taxonomy" id="983920"/>
    <lineage>
        <taxon>Bacteria</taxon>
        <taxon>Pseudomonadati</taxon>
        <taxon>Pseudomonadota</taxon>
        <taxon>Alphaproteobacteria</taxon>
        <taxon>Sphingomonadales</taxon>
        <taxon>Sphingomonadaceae</taxon>
        <taxon>Novosphingobium</taxon>
    </lineage>
</organism>
<dbReference type="SUPFAM" id="SSF159127">
    <property type="entry name" value="HupF/HypC-like"/>
    <property type="match status" value="1"/>
</dbReference>
<comment type="function">
    <text evidence="2">Involved in the maturation of [NiFe] hydrogenases. Involved in the biosynthesis of the Fe(CN)(2)CO cofactor.</text>
</comment>
<dbReference type="Pfam" id="PF01455">
    <property type="entry name" value="HupF_HypC"/>
    <property type="match status" value="1"/>
</dbReference>
<dbReference type="HOGENOM" id="CLU_159381_2_2_5"/>
<dbReference type="RefSeq" id="WP_008068231.1">
    <property type="nucleotide sequence ID" value="NZ_AQWK01000017.1"/>
</dbReference>
<name>F1Z416_9SPHN</name>
<dbReference type="eggNOG" id="COG0298">
    <property type="taxonomic scope" value="Bacteria"/>
</dbReference>
<sequence length="84" mass="8763">MCLAIPALVTQLHPDAMATVSAGGVTRQVSVALLEDVAVGDYVLLHVGYALHKISVEEAEATLRMMAEAGLLEEELAEMGGTPS</sequence>
<keyword evidence="5" id="KW-1185">Reference proteome</keyword>
<dbReference type="GO" id="GO:0051604">
    <property type="term" value="P:protein maturation"/>
    <property type="evidence" value="ECO:0007669"/>
    <property type="project" value="TreeGrafter"/>
</dbReference>
<dbReference type="STRING" id="983920.Y88_2740"/>
<dbReference type="PANTHER" id="PTHR35177">
    <property type="entry name" value="HYDROGENASE MATURATION FACTOR HYBG"/>
    <property type="match status" value="1"/>
</dbReference>
<dbReference type="Proteomes" id="UP000004728">
    <property type="component" value="Unassembled WGS sequence"/>
</dbReference>
<dbReference type="AlphaFoldDB" id="F1Z416"/>
<evidence type="ECO:0000256" key="3">
    <source>
        <dbReference type="ARBA" id="ARBA00071976"/>
    </source>
</evidence>
<dbReference type="GO" id="GO:1902670">
    <property type="term" value="F:carbon dioxide binding"/>
    <property type="evidence" value="ECO:0007669"/>
    <property type="project" value="TreeGrafter"/>
</dbReference>
<dbReference type="PRINTS" id="PR00445">
    <property type="entry name" value="HUPFHYPC"/>
</dbReference>
<dbReference type="InterPro" id="IPR001109">
    <property type="entry name" value="Hydrogenase_HupF/HypC"/>
</dbReference>
<evidence type="ECO:0000313" key="5">
    <source>
        <dbReference type="Proteomes" id="UP000004728"/>
    </source>
</evidence>
<gene>
    <name evidence="4" type="ORF">Y88_2740</name>
</gene>
<comment type="similarity">
    <text evidence="1">Belongs to the HupF/HypC family.</text>
</comment>
<evidence type="ECO:0000256" key="2">
    <source>
        <dbReference type="ARBA" id="ARBA00053969"/>
    </source>
</evidence>
<reference evidence="4 5" key="1">
    <citation type="journal article" date="2012" name="J. Bacteriol.">
        <title>Draft Genome Sequence of Novosphingobium nitrogenifigens Y88T.</title>
        <authorList>
            <person name="Strabala T.J."/>
            <person name="Macdonald L."/>
            <person name="Liu V."/>
            <person name="Smit A.M."/>
        </authorList>
    </citation>
    <scope>NUCLEOTIDE SEQUENCE [LARGE SCALE GENOMIC DNA]</scope>
    <source>
        <strain evidence="4 5">DSM 19370</strain>
    </source>
</reference>
<evidence type="ECO:0000256" key="1">
    <source>
        <dbReference type="ARBA" id="ARBA00006018"/>
    </source>
</evidence>
<dbReference type="InParanoid" id="F1Z416"/>
<dbReference type="GO" id="GO:0005506">
    <property type="term" value="F:iron ion binding"/>
    <property type="evidence" value="ECO:0007669"/>
    <property type="project" value="TreeGrafter"/>
</dbReference>
<dbReference type="Gene3D" id="2.30.30.140">
    <property type="match status" value="1"/>
</dbReference>
<dbReference type="FunFam" id="2.30.30.140:FF:000022">
    <property type="entry name" value="Hydrogenase assembly chaperone HybG"/>
    <property type="match status" value="1"/>
</dbReference>
<dbReference type="FunCoup" id="F1Z416">
    <property type="interactions" value="68"/>
</dbReference>
<dbReference type="EMBL" id="AEWJ01000017">
    <property type="protein sequence ID" value="EGD60627.1"/>
    <property type="molecule type" value="Genomic_DNA"/>
</dbReference>
<accession>F1Z416</accession>
<comment type="caution">
    <text evidence="4">The sequence shown here is derived from an EMBL/GenBank/DDBJ whole genome shotgun (WGS) entry which is preliminary data.</text>
</comment>
<dbReference type="OrthoDB" id="9806017at2"/>